<feature type="transmembrane region" description="Helical" evidence="2">
    <location>
        <begin position="268"/>
        <end position="291"/>
    </location>
</feature>
<feature type="transmembrane region" description="Helical" evidence="2">
    <location>
        <begin position="167"/>
        <end position="188"/>
    </location>
</feature>
<keyword evidence="2" id="KW-0472">Membrane</keyword>
<feature type="region of interest" description="Disordered" evidence="1">
    <location>
        <begin position="72"/>
        <end position="106"/>
    </location>
</feature>
<gene>
    <name evidence="3" type="ORF">V7S43_017329</name>
</gene>
<protein>
    <recommendedName>
        <fullName evidence="5">Transmembrane protein</fullName>
    </recommendedName>
</protein>
<keyword evidence="2" id="KW-0812">Transmembrane</keyword>
<organism evidence="3 4">
    <name type="scientific">Phytophthora oleae</name>
    <dbReference type="NCBI Taxonomy" id="2107226"/>
    <lineage>
        <taxon>Eukaryota</taxon>
        <taxon>Sar</taxon>
        <taxon>Stramenopiles</taxon>
        <taxon>Oomycota</taxon>
        <taxon>Peronosporomycetes</taxon>
        <taxon>Peronosporales</taxon>
        <taxon>Peronosporaceae</taxon>
        <taxon>Phytophthora</taxon>
    </lineage>
</organism>
<name>A0ABD3EVP2_9STRA</name>
<comment type="caution">
    <text evidence="3">The sequence shown here is derived from an EMBL/GenBank/DDBJ whole genome shotgun (WGS) entry which is preliminary data.</text>
</comment>
<evidence type="ECO:0000256" key="2">
    <source>
        <dbReference type="SAM" id="Phobius"/>
    </source>
</evidence>
<sequence>MDGPRIVPLAPYPTTGEEAKAPRRRSVFQNIRSGSVAPRISDAKPRRSSLLHPVKETAVVVPFSLDSSGDIRPPLFTRNSKTFQSVEEDEDNPPDGPSPKRQAFVGPIPLPVRQPSHLVESFTMFGFSLAPLYDLWERLQVSHCGQYLVERMLALDEYCQRTSYRRVLAVCVLTPLIPLVVVILMELVPLSPSEAGASGNYVFWSRHALTIAITVMCAEMQATSWIPELPLTTKQALLIAVGAGILTNGLELLVAEFLVFPIPFLSILGAPVLLVFWVIMSRAVLGLNPIFGVQDAEFRGRRFLQIVSLQMLLLLIYPAYQAVFLTVDGFWQMLTISLLPVINVGLKNTLVACGSHLEDNLPELVVLTVDGFSALYSVICMRGTNSLKMVAVTVVLNAFVLVLFLHGMNRRSRAARESRSFHLMQIRRREALRTPSFLLSYSRQERLSTLVVTTLKLLRAPGQLDPTVLREIRLLSGMQHKLSAANCALLQSLAARSVYSNDRRISHANSISQMKSRYASAAIEGRVFSASHFSVPTPPTSQIAQRIRAAIRALPEAGLRIGSGGGSFPRSNSKGADAEAGPDSLRQIEKLVKASSRWILERTTSPKPPLHWDPR</sequence>
<feature type="transmembrane region" description="Helical" evidence="2">
    <location>
        <begin position="390"/>
        <end position="409"/>
    </location>
</feature>
<keyword evidence="2" id="KW-1133">Transmembrane helix</keyword>
<proteinExistence type="predicted"/>
<keyword evidence="4" id="KW-1185">Reference proteome</keyword>
<evidence type="ECO:0000313" key="4">
    <source>
        <dbReference type="Proteomes" id="UP001632037"/>
    </source>
</evidence>
<evidence type="ECO:0008006" key="5">
    <source>
        <dbReference type="Google" id="ProtNLM"/>
    </source>
</evidence>
<feature type="region of interest" description="Disordered" evidence="1">
    <location>
        <begin position="562"/>
        <end position="584"/>
    </location>
</feature>
<dbReference type="Proteomes" id="UP001632037">
    <property type="component" value="Unassembled WGS sequence"/>
</dbReference>
<reference evidence="3 4" key="1">
    <citation type="submission" date="2024-09" db="EMBL/GenBank/DDBJ databases">
        <title>Genome sequencing and assembly of Phytophthora oleae, isolate VK10A, causative agent of rot of olive drupes.</title>
        <authorList>
            <person name="Conti Taguali S."/>
            <person name="Riolo M."/>
            <person name="La Spada F."/>
            <person name="Cacciola S.O."/>
            <person name="Dionisio G."/>
        </authorList>
    </citation>
    <scope>NUCLEOTIDE SEQUENCE [LARGE SCALE GENOMIC DNA]</scope>
    <source>
        <strain evidence="3 4">VK10A</strain>
    </source>
</reference>
<dbReference type="EMBL" id="JBIMZQ010000061">
    <property type="protein sequence ID" value="KAL3657757.1"/>
    <property type="molecule type" value="Genomic_DNA"/>
</dbReference>
<accession>A0ABD3EVP2</accession>
<feature type="transmembrane region" description="Helical" evidence="2">
    <location>
        <begin position="303"/>
        <end position="324"/>
    </location>
</feature>
<evidence type="ECO:0000256" key="1">
    <source>
        <dbReference type="SAM" id="MobiDB-lite"/>
    </source>
</evidence>
<feature type="region of interest" description="Disordered" evidence="1">
    <location>
        <begin position="1"/>
        <end position="23"/>
    </location>
</feature>
<evidence type="ECO:0000313" key="3">
    <source>
        <dbReference type="EMBL" id="KAL3657757.1"/>
    </source>
</evidence>
<dbReference type="AlphaFoldDB" id="A0ABD3EVP2"/>